<protein>
    <recommendedName>
        <fullName evidence="3">RNase H type-1 domain-containing protein</fullName>
    </recommendedName>
</protein>
<accession>A0ABD3BVD6</accession>
<evidence type="ECO:0000259" key="3">
    <source>
        <dbReference type="Pfam" id="PF13456"/>
    </source>
</evidence>
<keyword evidence="2" id="KW-0732">Signal</keyword>
<proteinExistence type="predicted"/>
<dbReference type="PANTHER" id="PTHR33116">
    <property type="entry name" value="REVERSE TRANSCRIPTASE ZINC-BINDING DOMAIN-CONTAINING PROTEIN-RELATED-RELATED"/>
    <property type="match status" value="1"/>
</dbReference>
<dbReference type="InterPro" id="IPR036397">
    <property type="entry name" value="RNaseH_sf"/>
</dbReference>
<feature type="compositionally biased region" description="Basic residues" evidence="1">
    <location>
        <begin position="87"/>
        <end position="97"/>
    </location>
</feature>
<reference evidence="5" key="1">
    <citation type="journal article" date="2024" name="IScience">
        <title>Strigolactones Initiate the Formation of Haustorium-like Structures in Castilleja.</title>
        <authorList>
            <person name="Buerger M."/>
            <person name="Peterson D."/>
            <person name="Chory J."/>
        </authorList>
    </citation>
    <scope>NUCLEOTIDE SEQUENCE [LARGE SCALE GENOMIC DNA]</scope>
</reference>
<keyword evidence="5" id="KW-1185">Reference proteome</keyword>
<dbReference type="InterPro" id="IPR012337">
    <property type="entry name" value="RNaseH-like_sf"/>
</dbReference>
<comment type="caution">
    <text evidence="4">The sequence shown here is derived from an EMBL/GenBank/DDBJ whole genome shotgun (WGS) entry which is preliminary data.</text>
</comment>
<dbReference type="CDD" id="cd06222">
    <property type="entry name" value="RNase_H_like"/>
    <property type="match status" value="1"/>
</dbReference>
<name>A0ABD3BVD6_9LAMI</name>
<dbReference type="EMBL" id="JAVIJP010000066">
    <property type="protein sequence ID" value="KAL3620672.1"/>
    <property type="molecule type" value="Genomic_DNA"/>
</dbReference>
<feature type="compositionally biased region" description="Polar residues" evidence="1">
    <location>
        <begin position="66"/>
        <end position="77"/>
    </location>
</feature>
<feature type="signal peptide" evidence="2">
    <location>
        <begin position="1"/>
        <end position="30"/>
    </location>
</feature>
<dbReference type="AlphaFoldDB" id="A0ABD3BVD6"/>
<dbReference type="PANTHER" id="PTHR33116:SF86">
    <property type="entry name" value="REVERSE TRANSCRIPTASE DOMAIN-CONTAINING PROTEIN"/>
    <property type="match status" value="1"/>
</dbReference>
<sequence>MAKLILKNSQMFIFFVTLFLLCLETQFSEGRQEDKFINSQQEQVTGLTYKQDQHSNSIETLLTPPNEGSINKVSPTNPGHSPGIGHGRGHGGRRPKSKSVACQEIVENISLKLSGWKSKMLSQAGRSILVQSVALACPTYTMAVTRFPKSINLKLDSLIRKFWWGSNSNGNSLMLKCWDSICKPKAFGGLGFRKLDDINTAMLSKLAWSIACNSDSLWVDILNAKYMRGKRFLTDNLECNNSSWLWKDITSCRDLICKGAFFKVDINSTISIWNEPWIPSLPGFIPDKSFILPNACNLNLLRDLMDSGSSSWKLETLKNIFQPDLVNEILKIQISPVNRLKTLLWSPSKSGKFSTRSAYLLSQSARFPPLINNDDFNWKNLWSCKFAARSTPNQAWKKPPNGWYKINSDSTFDKGLATAGIVIRNWNGSVTHAQTQEKPCLEPLVAECIAIHEACLTAERLNISKAIFETDCLNAITAINGASLNSFWPADPVVEKIKKAWTNWPMWTFSFTPRKNNCAAHELAKWAKTSSFVGIVPLDLIPINVFCDGGYPIVDIF</sequence>
<evidence type="ECO:0000313" key="5">
    <source>
        <dbReference type="Proteomes" id="UP001632038"/>
    </source>
</evidence>
<dbReference type="SUPFAM" id="SSF53098">
    <property type="entry name" value="Ribonuclease H-like"/>
    <property type="match status" value="1"/>
</dbReference>
<feature type="region of interest" description="Disordered" evidence="1">
    <location>
        <begin position="64"/>
        <end position="97"/>
    </location>
</feature>
<gene>
    <name evidence="4" type="ORF">CASFOL_035584</name>
</gene>
<dbReference type="InterPro" id="IPR002156">
    <property type="entry name" value="RNaseH_domain"/>
</dbReference>
<feature type="domain" description="RNase H type-1" evidence="3">
    <location>
        <begin position="407"/>
        <end position="527"/>
    </location>
</feature>
<organism evidence="4 5">
    <name type="scientific">Castilleja foliolosa</name>
    <dbReference type="NCBI Taxonomy" id="1961234"/>
    <lineage>
        <taxon>Eukaryota</taxon>
        <taxon>Viridiplantae</taxon>
        <taxon>Streptophyta</taxon>
        <taxon>Embryophyta</taxon>
        <taxon>Tracheophyta</taxon>
        <taxon>Spermatophyta</taxon>
        <taxon>Magnoliopsida</taxon>
        <taxon>eudicotyledons</taxon>
        <taxon>Gunneridae</taxon>
        <taxon>Pentapetalae</taxon>
        <taxon>asterids</taxon>
        <taxon>lamiids</taxon>
        <taxon>Lamiales</taxon>
        <taxon>Orobanchaceae</taxon>
        <taxon>Pedicularideae</taxon>
        <taxon>Castillejinae</taxon>
        <taxon>Castilleja</taxon>
    </lineage>
</organism>
<dbReference type="InterPro" id="IPR044730">
    <property type="entry name" value="RNase_H-like_dom_plant"/>
</dbReference>
<evidence type="ECO:0000256" key="1">
    <source>
        <dbReference type="SAM" id="MobiDB-lite"/>
    </source>
</evidence>
<dbReference type="Pfam" id="PF13456">
    <property type="entry name" value="RVT_3"/>
    <property type="match status" value="1"/>
</dbReference>
<evidence type="ECO:0000256" key="2">
    <source>
        <dbReference type="SAM" id="SignalP"/>
    </source>
</evidence>
<evidence type="ECO:0000313" key="4">
    <source>
        <dbReference type="EMBL" id="KAL3620672.1"/>
    </source>
</evidence>
<dbReference type="Proteomes" id="UP001632038">
    <property type="component" value="Unassembled WGS sequence"/>
</dbReference>
<feature type="chain" id="PRO_5044882985" description="RNase H type-1 domain-containing protein" evidence="2">
    <location>
        <begin position="31"/>
        <end position="557"/>
    </location>
</feature>
<dbReference type="Gene3D" id="3.30.420.10">
    <property type="entry name" value="Ribonuclease H-like superfamily/Ribonuclease H"/>
    <property type="match status" value="1"/>
</dbReference>